<keyword evidence="1" id="KW-0862">Zinc</keyword>
<keyword evidence="1" id="KW-0479">Metal-binding</keyword>
<dbReference type="GO" id="GO:0008270">
    <property type="term" value="F:zinc ion binding"/>
    <property type="evidence" value="ECO:0007669"/>
    <property type="project" value="UniProtKB-KW"/>
</dbReference>
<dbReference type="PROSITE" id="PS50158">
    <property type="entry name" value="ZF_CCHC"/>
    <property type="match status" value="1"/>
</dbReference>
<keyword evidence="4" id="KW-1185">Reference proteome</keyword>
<evidence type="ECO:0000256" key="1">
    <source>
        <dbReference type="PROSITE-ProRule" id="PRU00047"/>
    </source>
</evidence>
<evidence type="ECO:0000259" key="2">
    <source>
        <dbReference type="PROSITE" id="PS50158"/>
    </source>
</evidence>
<keyword evidence="1" id="KW-0863">Zinc-finger</keyword>
<sequence length="420" mass="47013">MGDPDYFEQTTPDNNVKQNIVALSFIQHSVNTRDYQSVTSNINAYNARVVYKALKNWFIRPSWSLIILNPNVIFNNNKDQLYDINNFSLKVNEAIWNLENIMGPVNGNTMETLAMFYAVPTMKHHITAAINTLMATNPNLAVRPYDLLNMIQQIDTALPSFDHSTEIARMNAASRFGQRNMNHNPSGNRQYASHSRLMPTKPQYYTKNTRNCNANNPCHYCGEVGHCSPDCLIKAKVTSAKNQHCQPIATVARMGIVPTLEEDDGLLDLGATHLVVGNISLFTSLKPTDMVLSVALSHSFKVNGIGEIRMNTAYGSVKIRNFLYCKHISGAILFDHPLSIKLANVTANLPAPILDNDQNDDVNLLWHWRLVQKPGDLIVSDLMGPFPPSINDKRYALTIKDAFPRVTMAIALNEQSEAKN</sequence>
<accession>A0A9Q3J2Q8</accession>
<name>A0A9Q3J2Q8_9BASI</name>
<dbReference type="Proteomes" id="UP000765509">
    <property type="component" value="Unassembled WGS sequence"/>
</dbReference>
<protein>
    <recommendedName>
        <fullName evidence="2">CCHC-type domain-containing protein</fullName>
    </recommendedName>
</protein>
<dbReference type="InterPro" id="IPR001878">
    <property type="entry name" value="Znf_CCHC"/>
</dbReference>
<dbReference type="OrthoDB" id="2518128at2759"/>
<organism evidence="3 4">
    <name type="scientific">Austropuccinia psidii MF-1</name>
    <dbReference type="NCBI Taxonomy" id="1389203"/>
    <lineage>
        <taxon>Eukaryota</taxon>
        <taxon>Fungi</taxon>
        <taxon>Dikarya</taxon>
        <taxon>Basidiomycota</taxon>
        <taxon>Pucciniomycotina</taxon>
        <taxon>Pucciniomycetes</taxon>
        <taxon>Pucciniales</taxon>
        <taxon>Sphaerophragmiaceae</taxon>
        <taxon>Austropuccinia</taxon>
    </lineage>
</organism>
<feature type="domain" description="CCHC-type" evidence="2">
    <location>
        <begin position="218"/>
        <end position="231"/>
    </location>
</feature>
<comment type="caution">
    <text evidence="3">The sequence shown here is derived from an EMBL/GenBank/DDBJ whole genome shotgun (WGS) entry which is preliminary data.</text>
</comment>
<evidence type="ECO:0000313" key="4">
    <source>
        <dbReference type="Proteomes" id="UP000765509"/>
    </source>
</evidence>
<reference evidence="3" key="1">
    <citation type="submission" date="2021-03" db="EMBL/GenBank/DDBJ databases">
        <title>Draft genome sequence of rust myrtle Austropuccinia psidii MF-1, a brazilian biotype.</title>
        <authorList>
            <person name="Quecine M.C."/>
            <person name="Pachon D.M.R."/>
            <person name="Bonatelli M.L."/>
            <person name="Correr F.H."/>
            <person name="Franceschini L.M."/>
            <person name="Leite T.F."/>
            <person name="Margarido G.R.A."/>
            <person name="Almeida C.A."/>
            <person name="Ferrarezi J.A."/>
            <person name="Labate C.A."/>
        </authorList>
    </citation>
    <scope>NUCLEOTIDE SEQUENCE</scope>
    <source>
        <strain evidence="3">MF-1</strain>
    </source>
</reference>
<proteinExistence type="predicted"/>
<dbReference type="AlphaFoldDB" id="A0A9Q3J2Q8"/>
<dbReference type="GO" id="GO:0003676">
    <property type="term" value="F:nucleic acid binding"/>
    <property type="evidence" value="ECO:0007669"/>
    <property type="project" value="InterPro"/>
</dbReference>
<gene>
    <name evidence="3" type="ORF">O181_094218</name>
</gene>
<dbReference type="EMBL" id="AVOT02061207">
    <property type="protein sequence ID" value="MBW0554503.1"/>
    <property type="molecule type" value="Genomic_DNA"/>
</dbReference>
<evidence type="ECO:0000313" key="3">
    <source>
        <dbReference type="EMBL" id="MBW0554503.1"/>
    </source>
</evidence>